<accession>A0ABU7QTY4</accession>
<feature type="region of interest" description="Disordered" evidence="1">
    <location>
        <begin position="82"/>
        <end position="101"/>
    </location>
</feature>
<organism evidence="3 4">
    <name type="scientific">Chryseobacterium arthrosphaerae</name>
    <dbReference type="NCBI Taxonomy" id="651561"/>
    <lineage>
        <taxon>Bacteria</taxon>
        <taxon>Pseudomonadati</taxon>
        <taxon>Bacteroidota</taxon>
        <taxon>Flavobacteriia</taxon>
        <taxon>Flavobacteriales</taxon>
        <taxon>Weeksellaceae</taxon>
        <taxon>Chryseobacterium group</taxon>
        <taxon>Chryseobacterium</taxon>
    </lineage>
</organism>
<keyword evidence="2" id="KW-0732">Signal</keyword>
<evidence type="ECO:0000313" key="4">
    <source>
        <dbReference type="Proteomes" id="UP001350005"/>
    </source>
</evidence>
<protein>
    <submittedName>
        <fullName evidence="3">Uncharacterized protein</fullName>
    </submittedName>
</protein>
<gene>
    <name evidence="3" type="ORF">V2E39_01200</name>
</gene>
<dbReference type="RefSeq" id="WP_330937226.1">
    <property type="nucleotide sequence ID" value="NZ_JAZGJU010000002.1"/>
</dbReference>
<dbReference type="EMBL" id="JAZGJU010000002">
    <property type="protein sequence ID" value="MEE6125995.1"/>
    <property type="molecule type" value="Genomic_DNA"/>
</dbReference>
<sequence length="101" mass="10973">MKKLILGLFLVAGSSSFALANTIEIEQDLDQDQCFKGNCYAQVIVNVENTCGQYLYSSASPKYTVNCRQGQAEGSTSTYYEVRTEGGWNPGSDPNQATSCP</sequence>
<reference evidence="3 4" key="1">
    <citation type="submission" date="2024-01" db="EMBL/GenBank/DDBJ databases">
        <title>Whole genome of Chryseobacterium arthrosphaerae NNCa 2741.</title>
        <authorList>
            <person name="Boriskina E.V."/>
            <person name="Gordinskaya N.A."/>
            <person name="Kropotov V.S."/>
            <person name="Alekseeva A.E."/>
            <person name="Makhova M.A."/>
            <person name="Kryazhev D.V."/>
            <person name="Shkurkina I.S."/>
        </authorList>
    </citation>
    <scope>NUCLEOTIDE SEQUENCE [LARGE SCALE GENOMIC DNA]</scope>
    <source>
        <strain evidence="3 4">NNCa 2741</strain>
    </source>
</reference>
<name>A0ABU7QTY4_9FLAO</name>
<feature type="signal peptide" evidence="2">
    <location>
        <begin position="1"/>
        <end position="20"/>
    </location>
</feature>
<feature type="chain" id="PRO_5046709200" evidence="2">
    <location>
        <begin position="21"/>
        <end position="101"/>
    </location>
</feature>
<feature type="compositionally biased region" description="Polar residues" evidence="1">
    <location>
        <begin position="92"/>
        <end position="101"/>
    </location>
</feature>
<comment type="caution">
    <text evidence="3">The sequence shown here is derived from an EMBL/GenBank/DDBJ whole genome shotgun (WGS) entry which is preliminary data.</text>
</comment>
<proteinExistence type="predicted"/>
<evidence type="ECO:0000256" key="1">
    <source>
        <dbReference type="SAM" id="MobiDB-lite"/>
    </source>
</evidence>
<keyword evidence="4" id="KW-1185">Reference proteome</keyword>
<evidence type="ECO:0000256" key="2">
    <source>
        <dbReference type="SAM" id="SignalP"/>
    </source>
</evidence>
<dbReference type="Proteomes" id="UP001350005">
    <property type="component" value="Unassembled WGS sequence"/>
</dbReference>
<evidence type="ECO:0000313" key="3">
    <source>
        <dbReference type="EMBL" id="MEE6125995.1"/>
    </source>
</evidence>